<organism evidence="4 5">
    <name type="scientific">Microbulbifer aggregans</name>
    <dbReference type="NCBI Taxonomy" id="1769779"/>
    <lineage>
        <taxon>Bacteria</taxon>
        <taxon>Pseudomonadati</taxon>
        <taxon>Pseudomonadota</taxon>
        <taxon>Gammaproteobacteria</taxon>
        <taxon>Cellvibrionales</taxon>
        <taxon>Microbulbiferaceae</taxon>
        <taxon>Microbulbifer</taxon>
    </lineage>
</organism>
<feature type="domain" description="Soluble ligand binding" evidence="3">
    <location>
        <begin position="115"/>
        <end position="163"/>
    </location>
</feature>
<dbReference type="Gene3D" id="3.30.1950.10">
    <property type="entry name" value="wza like domain"/>
    <property type="match status" value="1"/>
</dbReference>
<dbReference type="Gene3D" id="3.10.560.10">
    <property type="entry name" value="Outer membrane lipoprotein wza domain like"/>
    <property type="match status" value="1"/>
</dbReference>
<evidence type="ECO:0000259" key="2">
    <source>
        <dbReference type="Pfam" id="PF02563"/>
    </source>
</evidence>
<dbReference type="STRING" id="1769779.AUP74_01794"/>
<evidence type="ECO:0000259" key="3">
    <source>
        <dbReference type="Pfam" id="PF10531"/>
    </source>
</evidence>
<feature type="domain" description="Polysaccharide export protein N-terminal" evidence="2">
    <location>
        <begin position="35"/>
        <end position="109"/>
    </location>
</feature>
<dbReference type="KEGG" id="micc:AUP74_01794"/>
<reference evidence="5" key="1">
    <citation type="submission" date="2016-01" db="EMBL/GenBank/DDBJ databases">
        <title>Complete genome sequence of Microbulbifer sp. CCB-MM1, a halophile isolated from Matang Mangrove Forest, Perak.</title>
        <authorList>
            <person name="Moh T.H."/>
            <person name="Dinesh B."/>
            <person name="Lau N.-S."/>
            <person name="Go F."/>
            <person name="Alexander Chong S.-C."/>
        </authorList>
    </citation>
    <scope>NUCLEOTIDE SEQUENCE [LARGE SCALE GENOMIC DNA]</scope>
    <source>
        <strain evidence="5">CCB-MM1</strain>
    </source>
</reference>
<sequence length="188" mass="20389">MTTAPESYGSKLKLAISAFILAITAFIAPLALADSTADYGLGAGDKILINVYGEEDLTVETEISESGKVNYPFLGELYIQGLTVAELEERITSGLRGRYLVKPNVHVSILGYRPFYIYGEVEVPGGYPYQPGLTVGKAAALAKGFTERASKKKIYVVRANDSSQKPLKVDLNDKLQPGDVVTVEESFF</sequence>
<dbReference type="RefSeq" id="WP_069947265.1">
    <property type="nucleotide sequence ID" value="NZ_CP014143.1"/>
</dbReference>
<evidence type="ECO:0000313" key="4">
    <source>
        <dbReference type="EMBL" id="AOS97225.1"/>
    </source>
</evidence>
<dbReference type="InterPro" id="IPR003715">
    <property type="entry name" value="Poly_export_N"/>
</dbReference>
<dbReference type="EMBL" id="CP014143">
    <property type="protein sequence ID" value="AOS97225.1"/>
    <property type="molecule type" value="Genomic_DNA"/>
</dbReference>
<dbReference type="OrthoDB" id="9808948at2"/>
<gene>
    <name evidence="4" type="ORF">AUP74_01794</name>
</gene>
<dbReference type="InterPro" id="IPR049712">
    <property type="entry name" value="Poly_export"/>
</dbReference>
<dbReference type="PATRIC" id="fig|1769779.3.peg.1795"/>
<keyword evidence="5" id="KW-1185">Reference proteome</keyword>
<evidence type="ECO:0000313" key="5">
    <source>
        <dbReference type="Proteomes" id="UP000095672"/>
    </source>
</evidence>
<dbReference type="GO" id="GO:0015159">
    <property type="term" value="F:polysaccharide transmembrane transporter activity"/>
    <property type="evidence" value="ECO:0007669"/>
    <property type="project" value="InterPro"/>
</dbReference>
<name>A0A1C9W7X5_9GAMM</name>
<dbReference type="InterPro" id="IPR019554">
    <property type="entry name" value="Soluble_ligand-bd"/>
</dbReference>
<proteinExistence type="predicted"/>
<dbReference type="Pfam" id="PF10531">
    <property type="entry name" value="SLBB"/>
    <property type="match status" value="1"/>
</dbReference>
<evidence type="ECO:0000256" key="1">
    <source>
        <dbReference type="ARBA" id="ARBA00022729"/>
    </source>
</evidence>
<dbReference type="PANTHER" id="PTHR33619">
    <property type="entry name" value="POLYSACCHARIDE EXPORT PROTEIN GFCE-RELATED"/>
    <property type="match status" value="1"/>
</dbReference>
<accession>A0A1C9W7X5</accession>
<dbReference type="AlphaFoldDB" id="A0A1C9W7X5"/>
<dbReference type="Proteomes" id="UP000095672">
    <property type="component" value="Chromosome"/>
</dbReference>
<keyword evidence="1" id="KW-0732">Signal</keyword>
<dbReference type="Pfam" id="PF02563">
    <property type="entry name" value="Poly_export"/>
    <property type="match status" value="1"/>
</dbReference>
<protein>
    <submittedName>
        <fullName evidence="4">Polysaccharide biosynthesis/export protein</fullName>
    </submittedName>
</protein>
<dbReference type="PANTHER" id="PTHR33619:SF3">
    <property type="entry name" value="POLYSACCHARIDE EXPORT PROTEIN GFCE-RELATED"/>
    <property type="match status" value="1"/>
</dbReference>